<dbReference type="Proteomes" id="UP000606044">
    <property type="component" value="Unassembled WGS sequence"/>
</dbReference>
<comment type="subunit">
    <text evidence="2">Homodimer. Interacts with LigD.</text>
</comment>
<dbReference type="CDD" id="cd00789">
    <property type="entry name" value="KU_like"/>
    <property type="match status" value="1"/>
</dbReference>
<dbReference type="PANTHER" id="PTHR41251:SF1">
    <property type="entry name" value="NON-HOMOLOGOUS END JOINING PROTEIN KU"/>
    <property type="match status" value="1"/>
</dbReference>
<dbReference type="NCBIfam" id="TIGR02772">
    <property type="entry name" value="Ku_bact"/>
    <property type="match status" value="1"/>
</dbReference>
<dbReference type="GO" id="GO:0006310">
    <property type="term" value="P:DNA recombination"/>
    <property type="evidence" value="ECO:0007669"/>
    <property type="project" value="UniProtKB-KW"/>
</dbReference>
<dbReference type="Gene3D" id="2.40.290.10">
    <property type="match status" value="1"/>
</dbReference>
<dbReference type="SMART" id="SM00559">
    <property type="entry name" value="Ku78"/>
    <property type="match status" value="1"/>
</dbReference>
<keyword evidence="1 2" id="KW-0238">DNA-binding</keyword>
<keyword evidence="6" id="KW-1185">Reference proteome</keyword>
<protein>
    <recommendedName>
        <fullName evidence="2">Non-homologous end joining protein Ku</fullName>
    </recommendedName>
</protein>
<proteinExistence type="inferred from homology"/>
<keyword evidence="2" id="KW-0233">DNA recombination</keyword>
<gene>
    <name evidence="2 5" type="primary">ku</name>
    <name evidence="5" type="ORF">GCM10007301_29300</name>
</gene>
<reference evidence="5" key="1">
    <citation type="journal article" date="2014" name="Int. J. Syst. Evol. Microbiol.">
        <title>Complete genome sequence of Corynebacterium casei LMG S-19264T (=DSM 44701T), isolated from a smear-ripened cheese.</title>
        <authorList>
            <consortium name="US DOE Joint Genome Institute (JGI-PGF)"/>
            <person name="Walter F."/>
            <person name="Albersmeier A."/>
            <person name="Kalinowski J."/>
            <person name="Ruckert C."/>
        </authorList>
    </citation>
    <scope>NUCLEOTIDE SEQUENCE</scope>
    <source>
        <strain evidence="5">CCM 7897</strain>
    </source>
</reference>
<dbReference type="EMBL" id="BMCT01000004">
    <property type="protein sequence ID" value="GGF67717.1"/>
    <property type="molecule type" value="Genomic_DNA"/>
</dbReference>
<dbReference type="SUPFAM" id="SSF100939">
    <property type="entry name" value="SPOC domain-like"/>
    <property type="match status" value="1"/>
</dbReference>
<comment type="function">
    <text evidence="2">With LigD forms a non-homologous end joining (NHEJ) DNA repair enzyme, which repairs dsDNA breaks with reduced fidelity. Binds linear dsDNA with 5'- and 3'- overhangs but not closed circular dsDNA nor ssDNA. Recruits and stimulates the ligase activity of LigD.</text>
</comment>
<dbReference type="RefSeq" id="WP_188579831.1">
    <property type="nucleotide sequence ID" value="NZ_BMCT01000004.1"/>
</dbReference>
<dbReference type="InterPro" id="IPR006164">
    <property type="entry name" value="DNA_bd_Ku70/Ku80"/>
</dbReference>
<comment type="caution">
    <text evidence="5">The sequence shown here is derived from an EMBL/GenBank/DDBJ whole genome shotgun (WGS) entry which is preliminary data.</text>
</comment>
<dbReference type="AlphaFoldDB" id="A0A917FDI8"/>
<evidence type="ECO:0000256" key="3">
    <source>
        <dbReference type="SAM" id="MobiDB-lite"/>
    </source>
</evidence>
<name>A0A917FDI8_9HYPH</name>
<evidence type="ECO:0000313" key="6">
    <source>
        <dbReference type="Proteomes" id="UP000606044"/>
    </source>
</evidence>
<evidence type="ECO:0000256" key="2">
    <source>
        <dbReference type="HAMAP-Rule" id="MF_01875"/>
    </source>
</evidence>
<accession>A0A917FDI8</accession>
<reference evidence="5" key="2">
    <citation type="submission" date="2020-09" db="EMBL/GenBank/DDBJ databases">
        <authorList>
            <person name="Sun Q."/>
            <person name="Sedlacek I."/>
        </authorList>
    </citation>
    <scope>NUCLEOTIDE SEQUENCE</scope>
    <source>
        <strain evidence="5">CCM 7897</strain>
    </source>
</reference>
<keyword evidence="2" id="KW-0227">DNA damage</keyword>
<evidence type="ECO:0000256" key="1">
    <source>
        <dbReference type="ARBA" id="ARBA00023125"/>
    </source>
</evidence>
<sequence>MAVRPYWKGYLKLSLVTCPVQMMPATTDSEKVRFHTLNRGTNNRVVSHYVDSVTGDEVAEDDEVKGYQQGEDDYVMLEDEELENVALESTRTIDIEVFAPRDSIEWIWLEAPYYLSPNDPVGQEAFAVIQGAMAAEDMVGISRLVIGRRERAVMLIPRGKGIVVWTLRYGDEVRDEDEFFRGIDKASGGAEAVPLIQQFIKKNTRHWDGSLVGDPVQDKLLDIIQSKRKKSKRVSRAKATEAEPKPTNVVSIMDALRRSLKSEGGSPKRRSS</sequence>
<feature type="region of interest" description="Disordered" evidence="3">
    <location>
        <begin position="231"/>
        <end position="251"/>
    </location>
</feature>
<dbReference type="InterPro" id="IPR009187">
    <property type="entry name" value="Prok_Ku"/>
</dbReference>
<dbReference type="GO" id="GO:0006303">
    <property type="term" value="P:double-strand break repair via nonhomologous end joining"/>
    <property type="evidence" value="ECO:0007669"/>
    <property type="project" value="UniProtKB-UniRule"/>
</dbReference>
<keyword evidence="2" id="KW-0234">DNA repair</keyword>
<dbReference type="PANTHER" id="PTHR41251">
    <property type="entry name" value="NON-HOMOLOGOUS END JOINING PROTEIN KU"/>
    <property type="match status" value="1"/>
</dbReference>
<evidence type="ECO:0000259" key="4">
    <source>
        <dbReference type="SMART" id="SM00559"/>
    </source>
</evidence>
<dbReference type="GO" id="GO:0003690">
    <property type="term" value="F:double-stranded DNA binding"/>
    <property type="evidence" value="ECO:0007669"/>
    <property type="project" value="UniProtKB-UniRule"/>
</dbReference>
<dbReference type="Pfam" id="PF02735">
    <property type="entry name" value="Ku"/>
    <property type="match status" value="1"/>
</dbReference>
<organism evidence="5 6">
    <name type="scientific">Azorhizobium oxalatiphilum</name>
    <dbReference type="NCBI Taxonomy" id="980631"/>
    <lineage>
        <taxon>Bacteria</taxon>
        <taxon>Pseudomonadati</taxon>
        <taxon>Pseudomonadota</taxon>
        <taxon>Alphaproteobacteria</taxon>
        <taxon>Hyphomicrobiales</taxon>
        <taxon>Xanthobacteraceae</taxon>
        <taxon>Azorhizobium</taxon>
    </lineage>
</organism>
<evidence type="ECO:0000313" key="5">
    <source>
        <dbReference type="EMBL" id="GGF67717.1"/>
    </source>
</evidence>
<dbReference type="PIRSF" id="PIRSF006493">
    <property type="entry name" value="Prok_Ku"/>
    <property type="match status" value="1"/>
</dbReference>
<dbReference type="InterPro" id="IPR016194">
    <property type="entry name" value="SPOC-like_C_dom_sf"/>
</dbReference>
<feature type="domain" description="Ku" evidence="4">
    <location>
        <begin position="55"/>
        <end position="185"/>
    </location>
</feature>
<dbReference type="HAMAP" id="MF_01875">
    <property type="entry name" value="Prokaryotic_Ku"/>
    <property type="match status" value="1"/>
</dbReference>
<comment type="similarity">
    <text evidence="2">Belongs to the prokaryotic Ku family.</text>
</comment>